<feature type="region of interest" description="Disordered" evidence="1">
    <location>
        <begin position="529"/>
        <end position="571"/>
    </location>
</feature>
<keyword evidence="2" id="KW-0812">Transmembrane</keyword>
<feature type="compositionally biased region" description="Low complexity" evidence="1">
    <location>
        <begin position="30"/>
        <end position="42"/>
    </location>
</feature>
<organism evidence="4 5">
    <name type="scientific">Trichodelitschia bisporula</name>
    <dbReference type="NCBI Taxonomy" id="703511"/>
    <lineage>
        <taxon>Eukaryota</taxon>
        <taxon>Fungi</taxon>
        <taxon>Dikarya</taxon>
        <taxon>Ascomycota</taxon>
        <taxon>Pezizomycotina</taxon>
        <taxon>Dothideomycetes</taxon>
        <taxon>Dothideomycetes incertae sedis</taxon>
        <taxon>Phaeotrichales</taxon>
        <taxon>Phaeotrichaceae</taxon>
        <taxon>Trichodelitschia</taxon>
    </lineage>
</organism>
<feature type="region of interest" description="Disordered" evidence="1">
    <location>
        <begin position="244"/>
        <end position="279"/>
    </location>
</feature>
<dbReference type="AlphaFoldDB" id="A0A6G1HR66"/>
<accession>A0A6G1HR66</accession>
<feature type="compositionally biased region" description="Low complexity" evidence="1">
    <location>
        <begin position="647"/>
        <end position="658"/>
    </location>
</feature>
<evidence type="ECO:0000313" key="4">
    <source>
        <dbReference type="EMBL" id="KAF2398337.1"/>
    </source>
</evidence>
<feature type="region of interest" description="Disordered" evidence="1">
    <location>
        <begin position="153"/>
        <end position="225"/>
    </location>
</feature>
<proteinExistence type="predicted"/>
<keyword evidence="2" id="KW-1133">Transmembrane helix</keyword>
<keyword evidence="2" id="KW-0472">Membrane</keyword>
<reference evidence="4" key="1">
    <citation type="journal article" date="2020" name="Stud. Mycol.">
        <title>101 Dothideomycetes genomes: a test case for predicting lifestyles and emergence of pathogens.</title>
        <authorList>
            <person name="Haridas S."/>
            <person name="Albert R."/>
            <person name="Binder M."/>
            <person name="Bloem J."/>
            <person name="Labutti K."/>
            <person name="Salamov A."/>
            <person name="Andreopoulos B."/>
            <person name="Baker S."/>
            <person name="Barry K."/>
            <person name="Bills G."/>
            <person name="Bluhm B."/>
            <person name="Cannon C."/>
            <person name="Castanera R."/>
            <person name="Culley D."/>
            <person name="Daum C."/>
            <person name="Ezra D."/>
            <person name="Gonzalez J."/>
            <person name="Henrissat B."/>
            <person name="Kuo A."/>
            <person name="Liang C."/>
            <person name="Lipzen A."/>
            <person name="Lutzoni F."/>
            <person name="Magnuson J."/>
            <person name="Mondo S."/>
            <person name="Nolan M."/>
            <person name="Ohm R."/>
            <person name="Pangilinan J."/>
            <person name="Park H.-J."/>
            <person name="Ramirez L."/>
            <person name="Alfaro M."/>
            <person name="Sun H."/>
            <person name="Tritt A."/>
            <person name="Yoshinaga Y."/>
            <person name="Zwiers L.-H."/>
            <person name="Turgeon B."/>
            <person name="Goodwin S."/>
            <person name="Spatafora J."/>
            <person name="Crous P."/>
            <person name="Grigoriev I."/>
        </authorList>
    </citation>
    <scope>NUCLEOTIDE SEQUENCE</scope>
    <source>
        <strain evidence="4">CBS 262.69</strain>
    </source>
</reference>
<feature type="compositionally biased region" description="Low complexity" evidence="1">
    <location>
        <begin position="621"/>
        <end position="631"/>
    </location>
</feature>
<evidence type="ECO:0000313" key="5">
    <source>
        <dbReference type="Proteomes" id="UP000799640"/>
    </source>
</evidence>
<feature type="compositionally biased region" description="Polar residues" evidence="1">
    <location>
        <begin position="71"/>
        <end position="85"/>
    </location>
</feature>
<dbReference type="EMBL" id="ML996700">
    <property type="protein sequence ID" value="KAF2398337.1"/>
    <property type="molecule type" value="Genomic_DNA"/>
</dbReference>
<feature type="compositionally biased region" description="Polar residues" evidence="1">
    <location>
        <begin position="49"/>
        <end position="58"/>
    </location>
</feature>
<feature type="compositionally biased region" description="Pro residues" evidence="1">
    <location>
        <begin position="557"/>
        <end position="567"/>
    </location>
</feature>
<feature type="region of interest" description="Disordered" evidence="1">
    <location>
        <begin position="1"/>
        <end position="136"/>
    </location>
</feature>
<dbReference type="InterPro" id="IPR056722">
    <property type="entry name" value="DUF7820"/>
</dbReference>
<feature type="compositionally biased region" description="Polar residues" evidence="1">
    <location>
        <begin position="10"/>
        <end position="19"/>
    </location>
</feature>
<sequence>MDRRPRPQSETRPPTSNSDIFDDRYALEDGASSSSSSATSGSPRRHSSFRSTLTTSNPETPPRITRPRSMTAASSVRKSFSTSGGWSVGDGSTLHAGSASRNSMAKSSREARNSAEFMNDASVSGAGRTSIGDGFHFGFGRPSSLASFATLNRSQSPFPASSGPSHPYHMYPQSGVPRPSSVSTTSTRQMPNAFSSAGPQHPYRLYQQNSFPEDDGEGAAIRGAGVPVGFPGRVVAFRRRIGPDGEEQDILGPDGHTEQLPPYSQYPEEGEKGPLPIITPLSIPVSPPATIHSHDNLLSAQQISPQREVQSLEVEAPAAQVTSSGSSLSEKKPWKEKTWKEKQMTRVCGGRLPVWVIVAIIAVIVFIGIILGGVVGGMLSQERSDKPATVTVTSTNTMFDASQIPAPSGMPPVPTGDFWLPLGPAQEEQQACLVVPNQMKAWGCDVAAPALNLEISTPPGGYSIAKIWPQPFLNDIPPYGAQPPRVQPKQKLIWVTDLDEPTRGPALHFQTVYDKLVILDHNYFVGGPSRKEKRAHREYDNSYSPPPPPPHERDYPVYPPPPPPLPTVPKDAQGYHRRVQLLREGEQPWYCFWNQTFIEGFIYLGQNATAPAPVSSPPSSPSASATMAQPTQGMSPSTPTPSSVQKSTSTTAAPTYTPHLKERFATTTKKPPPPVPTEHFPYIVKVEERRIPNPAVQPYCQKMSVQMDGNITPMLDDDGNYIRVYLNESDPSPSDFAKAYPKKPSRRWAERGVGDWDWRRVQRRDDPAKSCHCVWVTPMRSE</sequence>
<feature type="region of interest" description="Disordered" evidence="1">
    <location>
        <begin position="308"/>
        <end position="336"/>
    </location>
</feature>
<feature type="transmembrane region" description="Helical" evidence="2">
    <location>
        <begin position="352"/>
        <end position="379"/>
    </location>
</feature>
<dbReference type="PANTHER" id="PTHR42078:SF1">
    <property type="entry name" value="GLUCAN 1, 4-ALPHA-GLUCOSIDASE"/>
    <property type="match status" value="1"/>
</dbReference>
<feature type="compositionally biased region" description="Polar residues" evidence="1">
    <location>
        <begin position="632"/>
        <end position="646"/>
    </location>
</feature>
<feature type="compositionally biased region" description="Low complexity" evidence="1">
    <location>
        <begin position="176"/>
        <end position="188"/>
    </location>
</feature>
<name>A0A6G1HR66_9PEZI</name>
<dbReference type="Pfam" id="PF25130">
    <property type="entry name" value="DUF7820"/>
    <property type="match status" value="1"/>
</dbReference>
<dbReference type="Proteomes" id="UP000799640">
    <property type="component" value="Unassembled WGS sequence"/>
</dbReference>
<feature type="domain" description="DUF7820" evidence="3">
    <location>
        <begin position="395"/>
        <end position="776"/>
    </location>
</feature>
<dbReference type="PANTHER" id="PTHR42078">
    <property type="entry name" value="GLUCAN 1, 4-ALPHA-GLUCOSIDASE"/>
    <property type="match status" value="1"/>
</dbReference>
<dbReference type="OrthoDB" id="5384459at2759"/>
<feature type="compositionally biased region" description="Polar residues" evidence="1">
    <location>
        <begin position="153"/>
        <end position="164"/>
    </location>
</feature>
<feature type="compositionally biased region" description="Polar residues" evidence="1">
    <location>
        <begin position="189"/>
        <end position="198"/>
    </location>
</feature>
<evidence type="ECO:0000256" key="1">
    <source>
        <dbReference type="SAM" id="MobiDB-lite"/>
    </source>
</evidence>
<keyword evidence="5" id="KW-1185">Reference proteome</keyword>
<feature type="region of interest" description="Disordered" evidence="1">
    <location>
        <begin position="610"/>
        <end position="676"/>
    </location>
</feature>
<gene>
    <name evidence="4" type="ORF">EJ06DRAFT_103828</name>
</gene>
<evidence type="ECO:0000259" key="3">
    <source>
        <dbReference type="Pfam" id="PF25130"/>
    </source>
</evidence>
<evidence type="ECO:0000256" key="2">
    <source>
        <dbReference type="SAM" id="Phobius"/>
    </source>
</evidence>
<protein>
    <recommendedName>
        <fullName evidence="3">DUF7820 domain-containing protein</fullName>
    </recommendedName>
</protein>